<protein>
    <submittedName>
        <fullName evidence="2">Uncharacterized protein</fullName>
    </submittedName>
</protein>
<reference evidence="2 3" key="1">
    <citation type="submission" date="2024-07" db="EMBL/GenBank/DDBJ databases">
        <title>Section-level genome sequencing and comparative genomics of Aspergillus sections Usti and Cavernicolus.</title>
        <authorList>
            <consortium name="Lawrence Berkeley National Laboratory"/>
            <person name="Nybo J.L."/>
            <person name="Vesth T.C."/>
            <person name="Theobald S."/>
            <person name="Frisvad J.C."/>
            <person name="Larsen T.O."/>
            <person name="Kjaerboelling I."/>
            <person name="Rothschild-Mancinelli K."/>
            <person name="Lyhne E.K."/>
            <person name="Kogle M.E."/>
            <person name="Barry K."/>
            <person name="Clum A."/>
            <person name="Na H."/>
            <person name="Ledsgaard L."/>
            <person name="Lin J."/>
            <person name="Lipzen A."/>
            <person name="Kuo A."/>
            <person name="Riley R."/>
            <person name="Mondo S."/>
            <person name="Labutti K."/>
            <person name="Haridas S."/>
            <person name="Pangalinan J."/>
            <person name="Salamov A.A."/>
            <person name="Simmons B.A."/>
            <person name="Magnuson J.K."/>
            <person name="Chen J."/>
            <person name="Drula E."/>
            <person name="Henrissat B."/>
            <person name="Wiebenga A."/>
            <person name="Lubbers R.J."/>
            <person name="Gomes A.C."/>
            <person name="Makela M.R."/>
            <person name="Stajich J."/>
            <person name="Grigoriev I.V."/>
            <person name="Mortensen U.H."/>
            <person name="De Vries R.P."/>
            <person name="Baker S.E."/>
            <person name="Andersen M.R."/>
        </authorList>
    </citation>
    <scope>NUCLEOTIDE SEQUENCE [LARGE SCALE GENOMIC DNA]</scope>
    <source>
        <strain evidence="2 3">CBS 209.92</strain>
    </source>
</reference>
<evidence type="ECO:0000256" key="1">
    <source>
        <dbReference type="SAM" id="MobiDB-lite"/>
    </source>
</evidence>
<accession>A0ABR4GBQ3</accession>
<gene>
    <name evidence="2" type="ORF">BJX66DRAFT_154974</name>
</gene>
<sequence length="149" mass="16126">MLFLDGLRAGFPSPGCGQGGADAGCAVTWTKCDHGKRSNRTVGDNHQHRRPSTMTHDATKVSHSSCPLCLSDKGDFPPHYRYTRMHCIFAGVSTTTFDVGVGEFLFFFSGGCGGYWRKGPGSGNKYDAAHPPATRSRRRPQDGAGNQQM</sequence>
<feature type="region of interest" description="Disordered" evidence="1">
    <location>
        <begin position="39"/>
        <end position="59"/>
    </location>
</feature>
<evidence type="ECO:0000313" key="2">
    <source>
        <dbReference type="EMBL" id="KAL2796005.1"/>
    </source>
</evidence>
<comment type="caution">
    <text evidence="2">The sequence shown here is derived from an EMBL/GenBank/DDBJ whole genome shotgun (WGS) entry which is preliminary data.</text>
</comment>
<organism evidence="2 3">
    <name type="scientific">Aspergillus keveii</name>
    <dbReference type="NCBI Taxonomy" id="714993"/>
    <lineage>
        <taxon>Eukaryota</taxon>
        <taxon>Fungi</taxon>
        <taxon>Dikarya</taxon>
        <taxon>Ascomycota</taxon>
        <taxon>Pezizomycotina</taxon>
        <taxon>Eurotiomycetes</taxon>
        <taxon>Eurotiomycetidae</taxon>
        <taxon>Eurotiales</taxon>
        <taxon>Aspergillaceae</taxon>
        <taxon>Aspergillus</taxon>
        <taxon>Aspergillus subgen. Nidulantes</taxon>
    </lineage>
</organism>
<name>A0ABR4GBQ3_9EURO</name>
<dbReference type="Proteomes" id="UP001610563">
    <property type="component" value="Unassembled WGS sequence"/>
</dbReference>
<evidence type="ECO:0000313" key="3">
    <source>
        <dbReference type="Proteomes" id="UP001610563"/>
    </source>
</evidence>
<dbReference type="EMBL" id="JBFTWV010000030">
    <property type="protein sequence ID" value="KAL2796005.1"/>
    <property type="molecule type" value="Genomic_DNA"/>
</dbReference>
<keyword evidence="3" id="KW-1185">Reference proteome</keyword>
<feature type="region of interest" description="Disordered" evidence="1">
    <location>
        <begin position="123"/>
        <end position="149"/>
    </location>
</feature>
<proteinExistence type="predicted"/>